<dbReference type="Proteomes" id="UP001604277">
    <property type="component" value="Unassembled WGS sequence"/>
</dbReference>
<evidence type="ECO:0000256" key="5">
    <source>
        <dbReference type="ARBA" id="ARBA00023239"/>
    </source>
</evidence>
<evidence type="ECO:0000256" key="3">
    <source>
        <dbReference type="ARBA" id="ARBA00012058"/>
    </source>
</evidence>
<evidence type="ECO:0000256" key="1">
    <source>
        <dbReference type="ARBA" id="ARBA00005031"/>
    </source>
</evidence>
<dbReference type="PANTHER" id="PTHR11902">
    <property type="entry name" value="ENOLASE"/>
    <property type="match status" value="1"/>
</dbReference>
<evidence type="ECO:0000256" key="2">
    <source>
        <dbReference type="ARBA" id="ARBA00009604"/>
    </source>
</evidence>
<name>A0ABD1U7Z8_9LAMI</name>
<dbReference type="Gene3D" id="3.20.20.120">
    <property type="entry name" value="Enolase-like C-terminal domain"/>
    <property type="match status" value="1"/>
</dbReference>
<dbReference type="EC" id="4.2.1.11" evidence="3"/>
<dbReference type="PANTHER" id="PTHR11902:SF42">
    <property type="entry name" value="ENOLASE 1, CHLOROPLASTIC"/>
    <property type="match status" value="1"/>
</dbReference>
<keyword evidence="9" id="KW-1185">Reference proteome</keyword>
<dbReference type="InterPro" id="IPR000941">
    <property type="entry name" value="Enolase"/>
</dbReference>
<comment type="pathway">
    <text evidence="1">Carbohydrate degradation; glycolysis; pyruvate from D-glyceraldehyde 3-phosphate: step 4/5.</text>
</comment>
<proteinExistence type="inferred from homology"/>
<evidence type="ECO:0000259" key="7">
    <source>
        <dbReference type="Pfam" id="PF00113"/>
    </source>
</evidence>
<protein>
    <recommendedName>
        <fullName evidence="3">phosphopyruvate hydratase</fullName>
        <ecNumber evidence="3">4.2.1.11</ecNumber>
    </recommendedName>
</protein>
<comment type="similarity">
    <text evidence="2">Belongs to the enolase family.</text>
</comment>
<accession>A0ABD1U7Z8</accession>
<evidence type="ECO:0000256" key="4">
    <source>
        <dbReference type="ARBA" id="ARBA00023152"/>
    </source>
</evidence>
<dbReference type="InterPro" id="IPR020810">
    <property type="entry name" value="Enolase_C"/>
</dbReference>
<evidence type="ECO:0000313" key="9">
    <source>
        <dbReference type="Proteomes" id="UP001604277"/>
    </source>
</evidence>
<evidence type="ECO:0000256" key="6">
    <source>
        <dbReference type="SAM" id="MobiDB-lite"/>
    </source>
</evidence>
<dbReference type="InterPro" id="IPR036849">
    <property type="entry name" value="Enolase-like_C_sf"/>
</dbReference>
<gene>
    <name evidence="8" type="ORF">Fot_25072</name>
</gene>
<dbReference type="AlphaFoldDB" id="A0ABD1U7Z8"/>
<dbReference type="GO" id="GO:0004634">
    <property type="term" value="F:phosphopyruvate hydratase activity"/>
    <property type="evidence" value="ECO:0007669"/>
    <property type="project" value="UniProtKB-EC"/>
</dbReference>
<feature type="domain" description="Enolase C-terminal TIM barrel" evidence="7">
    <location>
        <begin position="1"/>
        <end position="103"/>
    </location>
</feature>
<feature type="region of interest" description="Disordered" evidence="6">
    <location>
        <begin position="60"/>
        <end position="82"/>
    </location>
</feature>
<evidence type="ECO:0000313" key="8">
    <source>
        <dbReference type="EMBL" id="KAL2521149.1"/>
    </source>
</evidence>
<dbReference type="Pfam" id="PF00113">
    <property type="entry name" value="Enolase_C"/>
    <property type="match status" value="1"/>
</dbReference>
<reference evidence="9" key="1">
    <citation type="submission" date="2024-07" db="EMBL/GenBank/DDBJ databases">
        <title>Two chromosome-level genome assemblies of Korean endemic species Abeliophyllum distichum and Forsythia ovata (Oleaceae).</title>
        <authorList>
            <person name="Jang H."/>
        </authorList>
    </citation>
    <scope>NUCLEOTIDE SEQUENCE [LARGE SCALE GENOMIC DNA]</scope>
</reference>
<comment type="caution">
    <text evidence="8">The sequence shown here is derived from an EMBL/GenBank/DDBJ whole genome shotgun (WGS) entry which is preliminary data.</text>
</comment>
<keyword evidence="4" id="KW-0324">Glycolysis</keyword>
<sequence length="173" mass="19961">MDVVVSEFLTKDGKYDLNFKKQPNDGAHVLKAESIGDLYREFVRDFRIVSIEDPFNQDHWNEIERSDPGQQEEDDHAKSKEKPLTGSIISSWCKLIIEKHNQSALISLLNAYRATCHFGAEIIGYKFQSNASFCNILMFMLSNADDIFQRLFQTSSFNCRKEAILEMKNFLGH</sequence>
<dbReference type="GO" id="GO:0006096">
    <property type="term" value="P:glycolytic process"/>
    <property type="evidence" value="ECO:0007669"/>
    <property type="project" value="UniProtKB-KW"/>
</dbReference>
<organism evidence="8 9">
    <name type="scientific">Forsythia ovata</name>
    <dbReference type="NCBI Taxonomy" id="205694"/>
    <lineage>
        <taxon>Eukaryota</taxon>
        <taxon>Viridiplantae</taxon>
        <taxon>Streptophyta</taxon>
        <taxon>Embryophyta</taxon>
        <taxon>Tracheophyta</taxon>
        <taxon>Spermatophyta</taxon>
        <taxon>Magnoliopsida</taxon>
        <taxon>eudicotyledons</taxon>
        <taxon>Gunneridae</taxon>
        <taxon>Pentapetalae</taxon>
        <taxon>asterids</taxon>
        <taxon>lamiids</taxon>
        <taxon>Lamiales</taxon>
        <taxon>Oleaceae</taxon>
        <taxon>Forsythieae</taxon>
        <taxon>Forsythia</taxon>
    </lineage>
</organism>
<dbReference type="SUPFAM" id="SSF51604">
    <property type="entry name" value="Enolase C-terminal domain-like"/>
    <property type="match status" value="1"/>
</dbReference>
<keyword evidence="5" id="KW-0456">Lyase</keyword>
<dbReference type="EMBL" id="JBFOLJ010000007">
    <property type="protein sequence ID" value="KAL2521149.1"/>
    <property type="molecule type" value="Genomic_DNA"/>
</dbReference>